<dbReference type="HOGENOM" id="CLU_1782861_0_0_9"/>
<reference evidence="1 2" key="1">
    <citation type="submission" date="2013-08" db="EMBL/GenBank/DDBJ databases">
        <authorList>
            <person name="Weinstock G."/>
            <person name="Sodergren E."/>
            <person name="Wylie T."/>
            <person name="Fulton L."/>
            <person name="Fulton R."/>
            <person name="Fronick C."/>
            <person name="O'Laughlin M."/>
            <person name="Godfrey J."/>
            <person name="Miner T."/>
            <person name="Herter B."/>
            <person name="Appelbaum E."/>
            <person name="Cordes M."/>
            <person name="Lek S."/>
            <person name="Wollam A."/>
            <person name="Pepin K.H."/>
            <person name="Palsikar V.B."/>
            <person name="Mitreva M."/>
            <person name="Wilson R.K."/>
        </authorList>
    </citation>
    <scope>NUCLEOTIDE SEQUENCE [LARGE SCALE GENOMIC DNA]</scope>
    <source>
        <strain evidence="1 2">ATCC 12856</strain>
    </source>
</reference>
<accession>U1Y293</accession>
<comment type="caution">
    <text evidence="1">The sequence shown here is derived from an EMBL/GenBank/DDBJ whole genome shotgun (WGS) entry which is preliminary data.</text>
</comment>
<dbReference type="Proteomes" id="UP000016511">
    <property type="component" value="Unassembled WGS sequence"/>
</dbReference>
<gene>
    <name evidence="1" type="ORF">HMPREF0083_05822</name>
</gene>
<proteinExistence type="predicted"/>
<name>U1Y293_ANEAE</name>
<sequence>MEKVCLPTRTWRQGKHPINTIIKSGVIKVDKERKVIPFDVLKERSTIRRKYKGYPNERLIQLMIDYHEQCNELFDSCIKSHKLLIEYREKYNRLYGLYTKSRELLKQKQERMQETVDIYFLMKSFIVKKGLEDEFKHFIWSPRKK</sequence>
<dbReference type="EMBL" id="AWSJ01000365">
    <property type="protein sequence ID" value="ERI05056.1"/>
    <property type="molecule type" value="Genomic_DNA"/>
</dbReference>
<evidence type="ECO:0000313" key="1">
    <source>
        <dbReference type="EMBL" id="ERI05056.1"/>
    </source>
</evidence>
<keyword evidence="2" id="KW-1185">Reference proteome</keyword>
<organism evidence="1 2">
    <name type="scientific">Aneurinibacillus aneurinilyticus ATCC 12856</name>
    <dbReference type="NCBI Taxonomy" id="649747"/>
    <lineage>
        <taxon>Bacteria</taxon>
        <taxon>Bacillati</taxon>
        <taxon>Bacillota</taxon>
        <taxon>Bacilli</taxon>
        <taxon>Bacillales</taxon>
        <taxon>Paenibacillaceae</taxon>
        <taxon>Aneurinibacillus group</taxon>
        <taxon>Aneurinibacillus</taxon>
    </lineage>
</organism>
<dbReference type="PATRIC" id="fig|649747.3.peg.5219"/>
<dbReference type="AlphaFoldDB" id="U1Y293"/>
<evidence type="ECO:0000313" key="2">
    <source>
        <dbReference type="Proteomes" id="UP000016511"/>
    </source>
</evidence>
<protein>
    <submittedName>
        <fullName evidence="1">Uncharacterized protein</fullName>
    </submittedName>
</protein>